<organism evidence="2 3">
    <name type="scientific">Mucuna pruriens</name>
    <name type="common">Velvet bean</name>
    <name type="synonym">Dolichos pruriens</name>
    <dbReference type="NCBI Taxonomy" id="157652"/>
    <lineage>
        <taxon>Eukaryota</taxon>
        <taxon>Viridiplantae</taxon>
        <taxon>Streptophyta</taxon>
        <taxon>Embryophyta</taxon>
        <taxon>Tracheophyta</taxon>
        <taxon>Spermatophyta</taxon>
        <taxon>Magnoliopsida</taxon>
        <taxon>eudicotyledons</taxon>
        <taxon>Gunneridae</taxon>
        <taxon>Pentapetalae</taxon>
        <taxon>rosids</taxon>
        <taxon>fabids</taxon>
        <taxon>Fabales</taxon>
        <taxon>Fabaceae</taxon>
        <taxon>Papilionoideae</taxon>
        <taxon>50 kb inversion clade</taxon>
        <taxon>NPAAA clade</taxon>
        <taxon>indigoferoid/millettioid clade</taxon>
        <taxon>Phaseoleae</taxon>
        <taxon>Mucuna</taxon>
    </lineage>
</organism>
<evidence type="ECO:0000313" key="2">
    <source>
        <dbReference type="EMBL" id="RDX82232.1"/>
    </source>
</evidence>
<dbReference type="AlphaFoldDB" id="A0A371FVD1"/>
<protein>
    <submittedName>
        <fullName evidence="2">Uncharacterized protein</fullName>
    </submittedName>
</protein>
<keyword evidence="1" id="KW-0472">Membrane</keyword>
<name>A0A371FVD1_MUCPR</name>
<sequence length="321" mass="36692">MILRDNGEIESDNSCGDTSISNDLKSCSDDSHVEGDLLMRENTFHPMCHVLGNLCFVIIDGGSCVNVASERLCGELVVDCQVKLSFTIGKLKIRKVIHDGVTNRFTFVHMGRKVTFGDLFGVGSELATLLNYLSSPNEWTNRVWIPHVEFAYNWVFNTTTSYSCFELAYGFNPFSLLNLFPYLLCLIVLTMKAFLKFSLFKNCIIKLGCTWKGKNNNMLEVAIREGKRFSLKKETLCGFPYLRKSKLLPRGDDPFKILRKINYMYQVEMPLDFGGNVEEPTLRANSLQERDDDAYTKMADLTREGPITRSRLRRIQEEVQH</sequence>
<reference evidence="2" key="1">
    <citation type="submission" date="2018-05" db="EMBL/GenBank/DDBJ databases">
        <title>Draft genome of Mucuna pruriens seed.</title>
        <authorList>
            <person name="Nnadi N.E."/>
            <person name="Vos R."/>
            <person name="Hasami M.H."/>
            <person name="Devisetty U.K."/>
            <person name="Aguiy J.C."/>
        </authorList>
    </citation>
    <scope>NUCLEOTIDE SEQUENCE [LARGE SCALE GENOMIC DNA]</scope>
    <source>
        <strain evidence="2">JCA_2017</strain>
    </source>
</reference>
<feature type="non-terminal residue" evidence="2">
    <location>
        <position position="1"/>
    </location>
</feature>
<keyword evidence="3" id="KW-1185">Reference proteome</keyword>
<gene>
    <name evidence="2" type="ORF">CR513_36992</name>
</gene>
<evidence type="ECO:0000256" key="1">
    <source>
        <dbReference type="SAM" id="Phobius"/>
    </source>
</evidence>
<dbReference type="PANTHER" id="PTHR35046:SF9">
    <property type="entry name" value="RNA-DIRECTED DNA POLYMERASE"/>
    <property type="match status" value="1"/>
</dbReference>
<proteinExistence type="predicted"/>
<evidence type="ECO:0000313" key="3">
    <source>
        <dbReference type="Proteomes" id="UP000257109"/>
    </source>
</evidence>
<dbReference type="EMBL" id="QJKJ01007690">
    <property type="protein sequence ID" value="RDX82232.1"/>
    <property type="molecule type" value="Genomic_DNA"/>
</dbReference>
<dbReference type="OrthoDB" id="1747743at2759"/>
<dbReference type="Proteomes" id="UP000257109">
    <property type="component" value="Unassembled WGS sequence"/>
</dbReference>
<dbReference type="PANTHER" id="PTHR35046">
    <property type="entry name" value="ZINC KNUCKLE (CCHC-TYPE) FAMILY PROTEIN"/>
    <property type="match status" value="1"/>
</dbReference>
<accession>A0A371FVD1</accession>
<keyword evidence="1" id="KW-1133">Transmembrane helix</keyword>
<comment type="caution">
    <text evidence="2">The sequence shown here is derived from an EMBL/GenBank/DDBJ whole genome shotgun (WGS) entry which is preliminary data.</text>
</comment>
<keyword evidence="1" id="KW-0812">Transmembrane</keyword>
<feature type="transmembrane region" description="Helical" evidence="1">
    <location>
        <begin position="174"/>
        <end position="195"/>
    </location>
</feature>